<accession>A0ABQ9NES0</accession>
<dbReference type="PANTHER" id="PTHR12161:SF60">
    <property type="entry name" value="REGULATOR OF VPS4 ACTIVITY IN THE MVB PATHWAY PROTEIN"/>
    <property type="match status" value="1"/>
</dbReference>
<dbReference type="Proteomes" id="UP001174677">
    <property type="component" value="Chromosome 1"/>
</dbReference>
<comment type="caution">
    <text evidence="2">The sequence shown here is derived from an EMBL/GenBank/DDBJ whole genome shotgun (WGS) entry which is preliminary data.</text>
</comment>
<organism evidence="2 3">
    <name type="scientific">Hevea brasiliensis</name>
    <name type="common">Para rubber tree</name>
    <name type="synonym">Siphonia brasiliensis</name>
    <dbReference type="NCBI Taxonomy" id="3981"/>
    <lineage>
        <taxon>Eukaryota</taxon>
        <taxon>Viridiplantae</taxon>
        <taxon>Streptophyta</taxon>
        <taxon>Embryophyta</taxon>
        <taxon>Tracheophyta</taxon>
        <taxon>Spermatophyta</taxon>
        <taxon>Magnoliopsida</taxon>
        <taxon>eudicotyledons</taxon>
        <taxon>Gunneridae</taxon>
        <taxon>Pentapetalae</taxon>
        <taxon>rosids</taxon>
        <taxon>fabids</taxon>
        <taxon>Malpighiales</taxon>
        <taxon>Euphorbiaceae</taxon>
        <taxon>Crotonoideae</taxon>
        <taxon>Micrandreae</taxon>
        <taxon>Hevea</taxon>
    </lineage>
</organism>
<dbReference type="InterPro" id="IPR005061">
    <property type="entry name" value="Ist1"/>
</dbReference>
<evidence type="ECO:0000313" key="3">
    <source>
        <dbReference type="Proteomes" id="UP001174677"/>
    </source>
</evidence>
<comment type="similarity">
    <text evidence="1">Belongs to the IST1 family.</text>
</comment>
<dbReference type="Pfam" id="PF03398">
    <property type="entry name" value="Ist1"/>
    <property type="match status" value="1"/>
</dbReference>
<reference evidence="2" key="1">
    <citation type="journal article" date="2023" name="Plant Biotechnol. J.">
        <title>Chromosome-level wild Hevea brasiliensis genome provides new tools for genomic-assisted breeding and valuable loci to elevate rubber yield.</title>
        <authorList>
            <person name="Cheng H."/>
            <person name="Song X."/>
            <person name="Hu Y."/>
            <person name="Wu T."/>
            <person name="Yang Q."/>
            <person name="An Z."/>
            <person name="Feng S."/>
            <person name="Deng Z."/>
            <person name="Wu W."/>
            <person name="Zeng X."/>
            <person name="Tu M."/>
            <person name="Wang X."/>
            <person name="Huang H."/>
        </authorList>
    </citation>
    <scope>NUCLEOTIDE SEQUENCE</scope>
    <source>
        <strain evidence="2">MT/VB/25A 57/8</strain>
    </source>
</reference>
<dbReference type="EMBL" id="JARPOI010000001">
    <property type="protein sequence ID" value="KAJ9190152.1"/>
    <property type="molecule type" value="Genomic_DNA"/>
</dbReference>
<evidence type="ECO:0000313" key="2">
    <source>
        <dbReference type="EMBL" id="KAJ9190152.1"/>
    </source>
</evidence>
<name>A0ABQ9NES0_HEVBR</name>
<proteinExistence type="inferred from homology"/>
<dbReference type="PANTHER" id="PTHR12161">
    <property type="entry name" value="IST1 FAMILY MEMBER"/>
    <property type="match status" value="1"/>
</dbReference>
<gene>
    <name evidence="2" type="ORF">P3X46_001380</name>
</gene>
<dbReference type="InterPro" id="IPR042277">
    <property type="entry name" value="IST1-like"/>
</dbReference>
<sequence length="149" mass="17309">MIACYNFIEQFCGCISSNLSAMNKQRECPEECKEAAQSLIYAAARVSEFPELRDFRTLFTERYGTPNESFVNEEFIETLRPKSTTKELKLQLLHDIAEEFNIEWNSKSLEQKLFKPPREVNLLPDVPKYVQEGGELDFKKQFSVLAQNL</sequence>
<keyword evidence="3" id="KW-1185">Reference proteome</keyword>
<dbReference type="Gene3D" id="1.20.1260.60">
    <property type="entry name" value="Vacuolar protein sorting-associated protein Ist1"/>
    <property type="match status" value="1"/>
</dbReference>
<evidence type="ECO:0000256" key="1">
    <source>
        <dbReference type="ARBA" id="ARBA00005536"/>
    </source>
</evidence>
<protein>
    <submittedName>
        <fullName evidence="2">Uncharacterized protein</fullName>
    </submittedName>
</protein>